<comment type="caution">
    <text evidence="1">The sequence shown here is derived from an EMBL/GenBank/DDBJ whole genome shotgun (WGS) entry which is preliminary data.</text>
</comment>
<evidence type="ECO:0000313" key="1">
    <source>
        <dbReference type="EMBL" id="KKK92218.1"/>
    </source>
</evidence>
<gene>
    <name evidence="1" type="ORF">LCGC14_2705150</name>
</gene>
<sequence length="43" mass="5092">MIKFKATITNEEGRLMQEANYVMPDHYYGMLKGLMGYIEEFEV</sequence>
<protein>
    <submittedName>
        <fullName evidence="1">Uncharacterized protein</fullName>
    </submittedName>
</protein>
<dbReference type="AlphaFoldDB" id="A0A0F8ZEL4"/>
<proteinExistence type="predicted"/>
<name>A0A0F8ZEL4_9ZZZZ</name>
<accession>A0A0F8ZEL4</accession>
<reference evidence="1" key="1">
    <citation type="journal article" date="2015" name="Nature">
        <title>Complex archaea that bridge the gap between prokaryotes and eukaryotes.</title>
        <authorList>
            <person name="Spang A."/>
            <person name="Saw J.H."/>
            <person name="Jorgensen S.L."/>
            <person name="Zaremba-Niedzwiedzka K."/>
            <person name="Martijn J."/>
            <person name="Lind A.E."/>
            <person name="van Eijk R."/>
            <person name="Schleper C."/>
            <person name="Guy L."/>
            <person name="Ettema T.J."/>
        </authorList>
    </citation>
    <scope>NUCLEOTIDE SEQUENCE</scope>
</reference>
<dbReference type="EMBL" id="LAZR01048314">
    <property type="protein sequence ID" value="KKK92218.1"/>
    <property type="molecule type" value="Genomic_DNA"/>
</dbReference>
<organism evidence="1">
    <name type="scientific">marine sediment metagenome</name>
    <dbReference type="NCBI Taxonomy" id="412755"/>
    <lineage>
        <taxon>unclassified sequences</taxon>
        <taxon>metagenomes</taxon>
        <taxon>ecological metagenomes</taxon>
    </lineage>
</organism>